<dbReference type="KEGG" id="dpx:DAPPUDRAFT_257573"/>
<dbReference type="EMBL" id="GL732625">
    <property type="protein sequence ID" value="EFX70086.1"/>
    <property type="molecule type" value="Genomic_DNA"/>
</dbReference>
<name>E9HDU4_DAPPU</name>
<evidence type="ECO:0000313" key="2">
    <source>
        <dbReference type="EMBL" id="EFX70086.1"/>
    </source>
</evidence>
<protein>
    <submittedName>
        <fullName evidence="2">Uncharacterized protein</fullName>
    </submittedName>
</protein>
<dbReference type="InParanoid" id="E9HDU4"/>
<proteinExistence type="predicted"/>
<evidence type="ECO:0000313" key="3">
    <source>
        <dbReference type="Proteomes" id="UP000000305"/>
    </source>
</evidence>
<dbReference type="HOGENOM" id="CLU_154810_0_0_1"/>
<dbReference type="AlphaFoldDB" id="E9HDU4"/>
<organism evidence="2 3">
    <name type="scientific">Daphnia pulex</name>
    <name type="common">Water flea</name>
    <dbReference type="NCBI Taxonomy" id="6669"/>
    <lineage>
        <taxon>Eukaryota</taxon>
        <taxon>Metazoa</taxon>
        <taxon>Ecdysozoa</taxon>
        <taxon>Arthropoda</taxon>
        <taxon>Crustacea</taxon>
        <taxon>Branchiopoda</taxon>
        <taxon>Diplostraca</taxon>
        <taxon>Cladocera</taxon>
        <taxon>Anomopoda</taxon>
        <taxon>Daphniidae</taxon>
        <taxon>Daphnia</taxon>
    </lineage>
</organism>
<keyword evidence="3" id="KW-1185">Reference proteome</keyword>
<feature type="region of interest" description="Disordered" evidence="1">
    <location>
        <begin position="33"/>
        <end position="74"/>
    </location>
</feature>
<feature type="compositionally biased region" description="Basic and acidic residues" evidence="1">
    <location>
        <begin position="47"/>
        <end position="60"/>
    </location>
</feature>
<reference evidence="2 3" key="1">
    <citation type="journal article" date="2011" name="Science">
        <title>The ecoresponsive genome of Daphnia pulex.</title>
        <authorList>
            <person name="Colbourne J.K."/>
            <person name="Pfrender M.E."/>
            <person name="Gilbert D."/>
            <person name="Thomas W.K."/>
            <person name="Tucker A."/>
            <person name="Oakley T.H."/>
            <person name="Tokishita S."/>
            <person name="Aerts A."/>
            <person name="Arnold G.J."/>
            <person name="Basu M.K."/>
            <person name="Bauer D.J."/>
            <person name="Caceres C.E."/>
            <person name="Carmel L."/>
            <person name="Casola C."/>
            <person name="Choi J.H."/>
            <person name="Detter J.C."/>
            <person name="Dong Q."/>
            <person name="Dusheyko S."/>
            <person name="Eads B.D."/>
            <person name="Frohlich T."/>
            <person name="Geiler-Samerotte K.A."/>
            <person name="Gerlach D."/>
            <person name="Hatcher P."/>
            <person name="Jogdeo S."/>
            <person name="Krijgsveld J."/>
            <person name="Kriventseva E.V."/>
            <person name="Kultz D."/>
            <person name="Laforsch C."/>
            <person name="Lindquist E."/>
            <person name="Lopez J."/>
            <person name="Manak J.R."/>
            <person name="Muller J."/>
            <person name="Pangilinan J."/>
            <person name="Patwardhan R.P."/>
            <person name="Pitluck S."/>
            <person name="Pritham E.J."/>
            <person name="Rechtsteiner A."/>
            <person name="Rho M."/>
            <person name="Rogozin I.B."/>
            <person name="Sakarya O."/>
            <person name="Salamov A."/>
            <person name="Schaack S."/>
            <person name="Shapiro H."/>
            <person name="Shiga Y."/>
            <person name="Skalitzky C."/>
            <person name="Smith Z."/>
            <person name="Souvorov A."/>
            <person name="Sung W."/>
            <person name="Tang Z."/>
            <person name="Tsuchiya D."/>
            <person name="Tu H."/>
            <person name="Vos H."/>
            <person name="Wang M."/>
            <person name="Wolf Y.I."/>
            <person name="Yamagata H."/>
            <person name="Yamada T."/>
            <person name="Ye Y."/>
            <person name="Shaw J.R."/>
            <person name="Andrews J."/>
            <person name="Crease T.J."/>
            <person name="Tang H."/>
            <person name="Lucas S.M."/>
            <person name="Robertson H.M."/>
            <person name="Bork P."/>
            <person name="Koonin E.V."/>
            <person name="Zdobnov E.M."/>
            <person name="Grigoriev I.V."/>
            <person name="Lynch M."/>
            <person name="Boore J.L."/>
        </authorList>
    </citation>
    <scope>NUCLEOTIDE SEQUENCE [LARGE SCALE GENOMIC DNA]</scope>
</reference>
<gene>
    <name evidence="2" type="ORF">DAPPUDRAFT_257573</name>
</gene>
<dbReference type="PhylomeDB" id="E9HDU4"/>
<sequence length="137" mass="15709">MNLQDRSGIWSEGEDLFGRKFLRHLVNEAKAQSTLEGISKVNKKPPPSKDRNPGHARDSTSHQQWPRNSYPYDAQRDRYITNSSHSFGGQVSRFIGNWVKITSDPWVLRTVEHGLGLDFIFTLTQQKIPRSAVMNDQ</sequence>
<dbReference type="OrthoDB" id="10356396at2759"/>
<evidence type="ECO:0000256" key="1">
    <source>
        <dbReference type="SAM" id="MobiDB-lite"/>
    </source>
</evidence>
<dbReference type="Proteomes" id="UP000000305">
    <property type="component" value="Unassembled WGS sequence"/>
</dbReference>
<accession>E9HDU4</accession>